<dbReference type="PROSITE" id="PS50294">
    <property type="entry name" value="WD_REPEATS_REGION"/>
    <property type="match status" value="3"/>
</dbReference>
<feature type="repeat" description="WD" evidence="3">
    <location>
        <begin position="123"/>
        <end position="164"/>
    </location>
</feature>
<feature type="repeat" description="WD" evidence="3">
    <location>
        <begin position="209"/>
        <end position="242"/>
    </location>
</feature>
<dbReference type="Proteomes" id="UP001168821">
    <property type="component" value="Unassembled WGS sequence"/>
</dbReference>
<dbReference type="Pfam" id="PF25391">
    <property type="entry name" value="WD40_Gbeta"/>
    <property type="match status" value="1"/>
</dbReference>
<keyword evidence="2" id="KW-0677">Repeat</keyword>
<dbReference type="EMBL" id="JALNTZ010002425">
    <property type="protein sequence ID" value="KAJ3617628.1"/>
    <property type="molecule type" value="Genomic_DNA"/>
</dbReference>
<dbReference type="InterPro" id="IPR016346">
    <property type="entry name" value="G-protein_beta_1-5"/>
</dbReference>
<dbReference type="AlphaFoldDB" id="A0AA38HM81"/>
<evidence type="ECO:0000256" key="3">
    <source>
        <dbReference type="PROSITE-ProRule" id="PRU00221"/>
    </source>
</evidence>
<dbReference type="PROSITE" id="PS00678">
    <property type="entry name" value="WD_REPEATS_1"/>
    <property type="match status" value="1"/>
</dbReference>
<keyword evidence="5" id="KW-1185">Reference proteome</keyword>
<accession>A0AA38HM81</accession>
<dbReference type="SUPFAM" id="SSF50978">
    <property type="entry name" value="WD40 repeat-like"/>
    <property type="match status" value="1"/>
</dbReference>
<dbReference type="InterPro" id="IPR001680">
    <property type="entry name" value="WD40_rpt"/>
</dbReference>
<dbReference type="PANTHER" id="PTHR19850">
    <property type="entry name" value="GUANINE NUCLEOTIDE-BINDING PROTEIN BETA G PROTEIN BETA"/>
    <property type="match status" value="1"/>
</dbReference>
<proteinExistence type="predicted"/>
<reference evidence="4" key="1">
    <citation type="journal article" date="2023" name="G3 (Bethesda)">
        <title>Whole genome assemblies of Zophobas morio and Tenebrio molitor.</title>
        <authorList>
            <person name="Kaur S."/>
            <person name="Stinson S.A."/>
            <person name="diCenzo G.C."/>
        </authorList>
    </citation>
    <scope>NUCLEOTIDE SEQUENCE</scope>
    <source>
        <strain evidence="4">QUZm001</strain>
    </source>
</reference>
<dbReference type="PROSITE" id="PS50082">
    <property type="entry name" value="WD_REPEATS_2"/>
    <property type="match status" value="4"/>
</dbReference>
<dbReference type="InterPro" id="IPR015943">
    <property type="entry name" value="WD40/YVTN_repeat-like_dom_sf"/>
</dbReference>
<dbReference type="SMART" id="SM00320">
    <property type="entry name" value="WD40"/>
    <property type="match status" value="5"/>
</dbReference>
<comment type="caution">
    <text evidence="4">The sequence shown here is derived from an EMBL/GenBank/DDBJ whole genome shotgun (WGS) entry which is preliminary data.</text>
</comment>
<dbReference type="CDD" id="cd00200">
    <property type="entry name" value="WD40"/>
    <property type="match status" value="1"/>
</dbReference>
<evidence type="ECO:0000313" key="4">
    <source>
        <dbReference type="EMBL" id="KAJ3617628.1"/>
    </source>
</evidence>
<evidence type="ECO:0000313" key="5">
    <source>
        <dbReference type="Proteomes" id="UP001168821"/>
    </source>
</evidence>
<dbReference type="GO" id="GO:0007165">
    <property type="term" value="P:signal transduction"/>
    <property type="evidence" value="ECO:0007669"/>
    <property type="project" value="InterPro"/>
</dbReference>
<feature type="repeat" description="WD" evidence="3">
    <location>
        <begin position="38"/>
        <end position="79"/>
    </location>
</feature>
<gene>
    <name evidence="4" type="ORF">Zmor_008798</name>
</gene>
<organism evidence="4 5">
    <name type="scientific">Zophobas morio</name>
    <dbReference type="NCBI Taxonomy" id="2755281"/>
    <lineage>
        <taxon>Eukaryota</taxon>
        <taxon>Metazoa</taxon>
        <taxon>Ecdysozoa</taxon>
        <taxon>Arthropoda</taxon>
        <taxon>Hexapoda</taxon>
        <taxon>Insecta</taxon>
        <taxon>Pterygota</taxon>
        <taxon>Neoptera</taxon>
        <taxon>Endopterygota</taxon>
        <taxon>Coleoptera</taxon>
        <taxon>Polyphaga</taxon>
        <taxon>Cucujiformia</taxon>
        <taxon>Tenebrionidae</taxon>
        <taxon>Zophobas</taxon>
    </lineage>
</organism>
<keyword evidence="1 3" id="KW-0853">WD repeat</keyword>
<sequence>MSCSFSNSGSWISSGGLDNICSLHRVDKGKIGPTQVELHGHTGFISSSHLLSNDSRVITSSGDGTCKLWDIETKRVIRDFDNGHVGSVEALVLSKDEKTFLSCGIDATVRLWDLNSKKNQRVYVGHTKDINDVKFHPNETSFATVAEDGRSFLYDTRTDVDVMQYHVAYQPPLSACDFSLSGRLLFVGSPNSYIYALDTLKGTCLSQGRYRQNDNITCLATSPTGHVLASSGWSTDIKMWFM</sequence>
<feature type="repeat" description="WD" evidence="3">
    <location>
        <begin position="81"/>
        <end position="122"/>
    </location>
</feature>
<dbReference type="Gene3D" id="2.130.10.10">
    <property type="entry name" value="YVTN repeat-like/Quinoprotein amine dehydrogenase"/>
    <property type="match status" value="1"/>
</dbReference>
<evidence type="ECO:0000256" key="2">
    <source>
        <dbReference type="ARBA" id="ARBA00022737"/>
    </source>
</evidence>
<protein>
    <submittedName>
        <fullName evidence="4">Uncharacterized protein</fullName>
    </submittedName>
</protein>
<dbReference type="InterPro" id="IPR036322">
    <property type="entry name" value="WD40_repeat_dom_sf"/>
</dbReference>
<dbReference type="InterPro" id="IPR019775">
    <property type="entry name" value="WD40_repeat_CS"/>
</dbReference>
<evidence type="ECO:0000256" key="1">
    <source>
        <dbReference type="ARBA" id="ARBA00022574"/>
    </source>
</evidence>
<name>A0AA38HM81_9CUCU</name>